<sequence length="118" mass="12947">MTEINGSGCTPDKCQGCTGCGGEAIEKITLRVEWKHKGVTPEDPEAISTILHDLSAELMVSGVELIYINNTYEENIKENSSTFFINGHLLSDIVDLPEGPVSKELIRKGIFQALLRNL</sequence>
<dbReference type="AlphaFoldDB" id="Q2FKS3"/>
<evidence type="ECO:0000313" key="2">
    <source>
        <dbReference type="Proteomes" id="UP000001941"/>
    </source>
</evidence>
<dbReference type="InParanoid" id="Q2FKS3"/>
<dbReference type="RefSeq" id="WP_011448473.1">
    <property type="nucleotide sequence ID" value="NC_007796.1"/>
</dbReference>
<proteinExistence type="predicted"/>
<organism evidence="1 2">
    <name type="scientific">Methanospirillum hungatei JF-1 (strain ATCC 27890 / DSM 864 / NBRC 100397 / JF-1)</name>
    <dbReference type="NCBI Taxonomy" id="323259"/>
    <lineage>
        <taxon>Archaea</taxon>
        <taxon>Methanobacteriati</taxon>
        <taxon>Methanobacteriota</taxon>
        <taxon>Stenosarchaea group</taxon>
        <taxon>Methanomicrobia</taxon>
        <taxon>Methanomicrobiales</taxon>
        <taxon>Methanospirillaceae</taxon>
        <taxon>Methanospirillum</taxon>
    </lineage>
</organism>
<dbReference type="EnsemblBacteria" id="ABD41204">
    <property type="protein sequence ID" value="ABD41204"/>
    <property type="gene ID" value="Mhun_1470"/>
</dbReference>
<dbReference type="KEGG" id="mhu:Mhun_1470"/>
<accession>Q2FKS3</accession>
<dbReference type="OrthoDB" id="116617at2157"/>
<gene>
    <name evidence="1" type="ordered locus">Mhun_1470</name>
</gene>
<protein>
    <submittedName>
        <fullName evidence="1">Uncharacterized protein</fullName>
    </submittedName>
</protein>
<keyword evidence="2" id="KW-1185">Reference proteome</keyword>
<dbReference type="HOGENOM" id="CLU_2067817_0_0_2"/>
<dbReference type="EMBL" id="CP000254">
    <property type="protein sequence ID" value="ABD41204.1"/>
    <property type="molecule type" value="Genomic_DNA"/>
</dbReference>
<dbReference type="GeneID" id="3922078"/>
<name>Q2FKS3_METHJ</name>
<reference evidence="2" key="1">
    <citation type="journal article" date="2016" name="Stand. Genomic Sci.">
        <title>Complete genome sequence of Methanospirillum hungatei type strain JF1.</title>
        <authorList>
            <person name="Gunsalus R.P."/>
            <person name="Cook L.E."/>
            <person name="Crable B."/>
            <person name="Rohlin L."/>
            <person name="McDonald E."/>
            <person name="Mouttaki H."/>
            <person name="Sieber J.R."/>
            <person name="Poweleit N."/>
            <person name="Zhou H."/>
            <person name="Lapidus A.L."/>
            <person name="Daligault H.E."/>
            <person name="Land M."/>
            <person name="Gilna P."/>
            <person name="Ivanova N."/>
            <person name="Kyrpides N."/>
            <person name="Culley D.E."/>
            <person name="McInerney M.J."/>
        </authorList>
    </citation>
    <scope>NUCLEOTIDE SEQUENCE [LARGE SCALE GENOMIC DNA]</scope>
    <source>
        <strain evidence="2">ATCC 27890 / DSM 864 / NBRC 100397 / JF-1</strain>
    </source>
</reference>
<dbReference type="Proteomes" id="UP000001941">
    <property type="component" value="Chromosome"/>
</dbReference>
<evidence type="ECO:0000313" key="1">
    <source>
        <dbReference type="EMBL" id="ABD41204.1"/>
    </source>
</evidence>